<comment type="caution">
    <text evidence="1">The sequence shown here is derived from an EMBL/GenBank/DDBJ whole genome shotgun (WGS) entry which is preliminary data.</text>
</comment>
<sequence length="440" mass="46839">MSKKLLLGYTVVDEDYTKGEAGDITQGAGGVTDITVNKIQVINLNKDPSLHSFQDAASPGQLRVALAQYKRVQGGAHLAADIGIYDPSANPWTMITQKKWNHIENLYGVVTLGDSLYGIDYDGARIVRIAMTGNGYTETGSYTFPGTAGYQSNGVAIAAVDGYLYGLFTTVNNPWIASPQYLNSTVVKLDTGLVPVTGGQVSVGKNAFTLEPFTTVSGTTATTCLYVACIGGKQNFGSHNPDSCLDVVDLSTMTAKTAFKAGAANGTSDQADFRDITFGNDGTAYILTGRYNADFETLSGMLYKTSAADILARAAANQPALLSQAAVPAVSLQNMSGFFWAILYENGAAAANDRLWFARGNDVTVYNPPPGSTQAQPFVSLTPERNLGLANLNSVAPFWEAVPVRRAFRSAPRSLASHSRMARQAREAALAYKAEQAVKE</sequence>
<evidence type="ECO:0000313" key="1">
    <source>
        <dbReference type="EMBL" id="TCL37716.1"/>
    </source>
</evidence>
<keyword evidence="2" id="KW-1185">Reference proteome</keyword>
<dbReference type="Proteomes" id="UP000295063">
    <property type="component" value="Unassembled WGS sequence"/>
</dbReference>
<reference evidence="1 2" key="1">
    <citation type="submission" date="2019-03" db="EMBL/GenBank/DDBJ databases">
        <title>Genomic Encyclopedia of Type Strains, Phase IV (KMG-IV): sequencing the most valuable type-strain genomes for metagenomic binning, comparative biology and taxonomic classification.</title>
        <authorList>
            <person name="Goeker M."/>
        </authorList>
    </citation>
    <scope>NUCLEOTIDE SEQUENCE [LARGE SCALE GENOMIC DNA]</scope>
    <source>
        <strain evidence="1 2">DSM 15969</strain>
    </source>
</reference>
<organism evidence="1 2">
    <name type="scientific">Anaerospora hongkongensis</name>
    <dbReference type="NCBI Taxonomy" id="244830"/>
    <lineage>
        <taxon>Bacteria</taxon>
        <taxon>Bacillati</taxon>
        <taxon>Bacillota</taxon>
        <taxon>Negativicutes</taxon>
        <taxon>Selenomonadales</taxon>
        <taxon>Sporomusaceae</taxon>
        <taxon>Anaerospora</taxon>
    </lineage>
</organism>
<accession>A0A4R1Q0Q2</accession>
<dbReference type="EMBL" id="SLUI01000005">
    <property type="protein sequence ID" value="TCL37716.1"/>
    <property type="molecule type" value="Genomic_DNA"/>
</dbReference>
<dbReference type="RefSeq" id="WP_132078696.1">
    <property type="nucleotide sequence ID" value="NZ_SLUI01000005.1"/>
</dbReference>
<dbReference type="OrthoDB" id="1681647at2"/>
<dbReference type="AlphaFoldDB" id="A0A4R1Q0Q2"/>
<dbReference type="SUPFAM" id="SSF63825">
    <property type="entry name" value="YWTD domain"/>
    <property type="match status" value="1"/>
</dbReference>
<proteinExistence type="predicted"/>
<protein>
    <submittedName>
        <fullName evidence="1">Uncharacterized protein</fullName>
    </submittedName>
</protein>
<evidence type="ECO:0000313" key="2">
    <source>
        <dbReference type="Proteomes" id="UP000295063"/>
    </source>
</evidence>
<name>A0A4R1Q0Q2_9FIRM</name>
<gene>
    <name evidence="1" type="ORF">EV210_105150</name>
</gene>